<organism evidence="1 2">
    <name type="scientific">Hydrogenibacillus schlegelii</name>
    <name type="common">Bacillus schlegelii</name>
    <dbReference type="NCBI Taxonomy" id="1484"/>
    <lineage>
        <taxon>Bacteria</taxon>
        <taxon>Bacillati</taxon>
        <taxon>Bacillota</taxon>
        <taxon>Bacilli</taxon>
        <taxon>Bacillales</taxon>
        <taxon>Bacillales Family X. Incertae Sedis</taxon>
        <taxon>Hydrogenibacillus</taxon>
    </lineage>
</organism>
<comment type="caution">
    <text evidence="1">The sequence shown here is derived from an EMBL/GenBank/DDBJ whole genome shotgun (WGS) entry which is preliminary data.</text>
</comment>
<dbReference type="RefSeq" id="WP_273000885.1">
    <property type="nucleotide sequence ID" value="NZ_PEBV01000079.1"/>
</dbReference>
<dbReference type="AlphaFoldDB" id="A0A2T5G3M7"/>
<protein>
    <submittedName>
        <fullName evidence="1">Uncharacterized protein</fullName>
    </submittedName>
</protein>
<accession>A0A2T5G3M7</accession>
<name>A0A2T5G3M7_HYDSH</name>
<dbReference type="Proteomes" id="UP000244180">
    <property type="component" value="Unassembled WGS sequence"/>
</dbReference>
<dbReference type="EMBL" id="PEBV01000079">
    <property type="protein sequence ID" value="PTQ50771.1"/>
    <property type="molecule type" value="Genomic_DNA"/>
</dbReference>
<reference evidence="1 2" key="1">
    <citation type="submission" date="2017-08" db="EMBL/GenBank/DDBJ databases">
        <title>Burning lignite coal seam in the remote Altai Mountains harbors a hydrogen-driven thermophilic microbial community.</title>
        <authorList>
            <person name="Kadnikov V.V."/>
            <person name="Mardanov A.V."/>
            <person name="Ivasenko D."/>
            <person name="Beletsky A.V."/>
            <person name="Karnachuk O.V."/>
            <person name="Ravin N.V."/>
        </authorList>
    </citation>
    <scope>NUCLEOTIDE SEQUENCE [LARGE SCALE GENOMIC DNA]</scope>
    <source>
        <strain evidence="1">AL33</strain>
    </source>
</reference>
<evidence type="ECO:0000313" key="2">
    <source>
        <dbReference type="Proteomes" id="UP000244180"/>
    </source>
</evidence>
<proteinExistence type="predicted"/>
<sequence>MSKLRWVPVTMVGRRAPEGETKASVTVLPVKSAEQAEQKG</sequence>
<gene>
    <name evidence="1" type="ORF">HSCHL_2662</name>
</gene>
<evidence type="ECO:0000313" key="1">
    <source>
        <dbReference type="EMBL" id="PTQ50771.1"/>
    </source>
</evidence>